<evidence type="ECO:0000313" key="11">
    <source>
        <dbReference type="Proteomes" id="UP000419743"/>
    </source>
</evidence>
<feature type="transmembrane region" description="Helical" evidence="7">
    <location>
        <begin position="29"/>
        <end position="51"/>
    </location>
</feature>
<dbReference type="Pfam" id="PF00528">
    <property type="entry name" value="BPD_transp_1"/>
    <property type="match status" value="1"/>
</dbReference>
<evidence type="ECO:0000313" key="10">
    <source>
        <dbReference type="EMBL" id="VZO40240.1"/>
    </source>
</evidence>
<feature type="transmembrane region" description="Helical" evidence="7">
    <location>
        <begin position="127"/>
        <end position="147"/>
    </location>
</feature>
<dbReference type="PANTHER" id="PTHR43227:SF7">
    <property type="entry name" value="ARABINOOLIGOSACCHARIDES TRANSPORT SYSTEM PERMEASE PROTEIN ARAP"/>
    <property type="match status" value="1"/>
</dbReference>
<accession>A0A7M4DRZ6</accession>
<evidence type="ECO:0000256" key="4">
    <source>
        <dbReference type="ARBA" id="ARBA00022692"/>
    </source>
</evidence>
<feature type="domain" description="ABC transmembrane type-1" evidence="9">
    <location>
        <begin position="90"/>
        <end position="304"/>
    </location>
</feature>
<organism evidence="10 11">
    <name type="scientific">Occultella aeris</name>
    <dbReference type="NCBI Taxonomy" id="2761496"/>
    <lineage>
        <taxon>Bacteria</taxon>
        <taxon>Bacillati</taxon>
        <taxon>Actinomycetota</taxon>
        <taxon>Actinomycetes</taxon>
        <taxon>Micrococcales</taxon>
        <taxon>Ruaniaceae</taxon>
        <taxon>Occultella</taxon>
    </lineage>
</organism>
<keyword evidence="3" id="KW-1003">Cell membrane</keyword>
<name>A0A7M4DRZ6_9MICO</name>
<evidence type="ECO:0000256" key="8">
    <source>
        <dbReference type="SAM" id="MobiDB-lite"/>
    </source>
</evidence>
<feature type="transmembrane region" description="Helical" evidence="7">
    <location>
        <begin position="177"/>
        <end position="200"/>
    </location>
</feature>
<sequence length="316" mass="34655">MATITTERPRTSPEHAAHARKQRVRRQRLAPILYIGPAFVAIALIIGYPVFNAIGTSFLNASLLAPGQDTFAGFDNFTGLFRDPAFWVVMGRTLVWAGAALIVQVGLGLVIANTLNKKLFARGAIRTTLIVPWVVPTVLVALIWRFLLDPVSGPINEILRGTGLWENPPVWLADTRFVLGVLVLISAWKWTPFTAVILLAGMQQIPPEQHEAAMMDGANAWQRFRNVTVPGIRTSLALVTLTTISGAINNFNGIWLFTRGGPVGATEILTTMAYRTAFTEFDFGKAAAISVIIFVMMMAVAVVYFYVVEGRKGDKR</sequence>
<gene>
    <name evidence="10" type="primary">ycjO_6</name>
    <name evidence="10" type="ORF">HALOF300_04943</name>
</gene>
<dbReference type="Gene3D" id="1.10.3720.10">
    <property type="entry name" value="MetI-like"/>
    <property type="match status" value="1"/>
</dbReference>
<evidence type="ECO:0000256" key="1">
    <source>
        <dbReference type="ARBA" id="ARBA00004651"/>
    </source>
</evidence>
<dbReference type="PANTHER" id="PTHR43227">
    <property type="entry name" value="BLL4140 PROTEIN"/>
    <property type="match status" value="1"/>
</dbReference>
<dbReference type="Proteomes" id="UP000419743">
    <property type="component" value="Unassembled WGS sequence"/>
</dbReference>
<protein>
    <submittedName>
        <fullName evidence="10">Inner membrane ABC transporter permease protein YcjO</fullName>
    </submittedName>
</protein>
<dbReference type="GO" id="GO:0005886">
    <property type="term" value="C:plasma membrane"/>
    <property type="evidence" value="ECO:0007669"/>
    <property type="project" value="UniProtKB-SubCell"/>
</dbReference>
<dbReference type="CDD" id="cd06261">
    <property type="entry name" value="TM_PBP2"/>
    <property type="match status" value="1"/>
</dbReference>
<evidence type="ECO:0000256" key="2">
    <source>
        <dbReference type="ARBA" id="ARBA00022448"/>
    </source>
</evidence>
<feature type="transmembrane region" description="Helical" evidence="7">
    <location>
        <begin position="286"/>
        <end position="307"/>
    </location>
</feature>
<evidence type="ECO:0000256" key="7">
    <source>
        <dbReference type="RuleBase" id="RU363032"/>
    </source>
</evidence>
<evidence type="ECO:0000256" key="6">
    <source>
        <dbReference type="ARBA" id="ARBA00023136"/>
    </source>
</evidence>
<dbReference type="InterPro" id="IPR050809">
    <property type="entry name" value="UgpAE/MalFG_permease"/>
</dbReference>
<feature type="transmembrane region" description="Helical" evidence="7">
    <location>
        <begin position="235"/>
        <end position="257"/>
    </location>
</feature>
<feature type="compositionally biased region" description="Basic and acidic residues" evidence="8">
    <location>
        <begin position="7"/>
        <end position="17"/>
    </location>
</feature>
<keyword evidence="6 7" id="KW-0472">Membrane</keyword>
<reference evidence="10 11" key="1">
    <citation type="submission" date="2019-11" db="EMBL/GenBank/DDBJ databases">
        <authorList>
            <person name="Criscuolo A."/>
        </authorList>
    </citation>
    <scope>NUCLEOTIDE SEQUENCE [LARGE SCALE GENOMIC DNA]</scope>
    <source>
        <strain evidence="10">CIP111667</strain>
    </source>
</reference>
<proteinExistence type="inferred from homology"/>
<feature type="region of interest" description="Disordered" evidence="8">
    <location>
        <begin position="1"/>
        <end position="22"/>
    </location>
</feature>
<comment type="subcellular location">
    <subcellularLocation>
        <location evidence="1 7">Cell membrane</location>
        <topology evidence="1 7">Multi-pass membrane protein</topology>
    </subcellularLocation>
</comment>
<dbReference type="EMBL" id="CACRYJ010000068">
    <property type="protein sequence ID" value="VZO40240.1"/>
    <property type="molecule type" value="Genomic_DNA"/>
</dbReference>
<dbReference type="InterPro" id="IPR035906">
    <property type="entry name" value="MetI-like_sf"/>
</dbReference>
<feature type="transmembrane region" description="Helical" evidence="7">
    <location>
        <begin position="94"/>
        <end position="115"/>
    </location>
</feature>
<evidence type="ECO:0000256" key="3">
    <source>
        <dbReference type="ARBA" id="ARBA00022475"/>
    </source>
</evidence>
<dbReference type="InterPro" id="IPR000515">
    <property type="entry name" value="MetI-like"/>
</dbReference>
<dbReference type="RefSeq" id="WP_154794013.1">
    <property type="nucleotide sequence ID" value="NZ_CACRYJ010000068.1"/>
</dbReference>
<dbReference type="SUPFAM" id="SSF161098">
    <property type="entry name" value="MetI-like"/>
    <property type="match status" value="1"/>
</dbReference>
<keyword evidence="5 7" id="KW-1133">Transmembrane helix</keyword>
<comment type="similarity">
    <text evidence="7">Belongs to the binding-protein-dependent transport system permease family.</text>
</comment>
<keyword evidence="11" id="KW-1185">Reference proteome</keyword>
<evidence type="ECO:0000256" key="5">
    <source>
        <dbReference type="ARBA" id="ARBA00022989"/>
    </source>
</evidence>
<keyword evidence="4 7" id="KW-0812">Transmembrane</keyword>
<comment type="caution">
    <text evidence="10">The sequence shown here is derived from an EMBL/GenBank/DDBJ whole genome shotgun (WGS) entry which is preliminary data.</text>
</comment>
<dbReference type="PROSITE" id="PS50928">
    <property type="entry name" value="ABC_TM1"/>
    <property type="match status" value="1"/>
</dbReference>
<keyword evidence="2 7" id="KW-0813">Transport</keyword>
<dbReference type="AlphaFoldDB" id="A0A7M4DRZ6"/>
<evidence type="ECO:0000259" key="9">
    <source>
        <dbReference type="PROSITE" id="PS50928"/>
    </source>
</evidence>
<dbReference type="GO" id="GO:0055085">
    <property type="term" value="P:transmembrane transport"/>
    <property type="evidence" value="ECO:0007669"/>
    <property type="project" value="InterPro"/>
</dbReference>